<dbReference type="RefSeq" id="WP_150042883.1">
    <property type="nucleotide sequence ID" value="NZ_OW485601.1"/>
</dbReference>
<proteinExistence type="predicted"/>
<evidence type="ECO:0000313" key="10">
    <source>
        <dbReference type="Proteomes" id="UP000325255"/>
    </source>
</evidence>
<dbReference type="Pfam" id="PF02470">
    <property type="entry name" value="MlaD"/>
    <property type="match status" value="2"/>
</dbReference>
<dbReference type="InterPro" id="IPR003399">
    <property type="entry name" value="Mce/MlaD"/>
</dbReference>
<organism evidence="9 10">
    <name type="scientific">Rhodovastum atsumiense</name>
    <dbReference type="NCBI Taxonomy" id="504468"/>
    <lineage>
        <taxon>Bacteria</taxon>
        <taxon>Pseudomonadati</taxon>
        <taxon>Pseudomonadota</taxon>
        <taxon>Alphaproteobacteria</taxon>
        <taxon>Acetobacterales</taxon>
        <taxon>Acetobacteraceae</taxon>
        <taxon>Rhodovastum</taxon>
    </lineage>
</organism>
<keyword evidence="10" id="KW-1185">Reference proteome</keyword>
<feature type="domain" description="Mce/MlaD" evidence="8">
    <location>
        <begin position="295"/>
        <end position="389"/>
    </location>
</feature>
<sequence length="563" mass="59989">MSQAADADSSQARVTVRQRPSAIWLVPLVAVLIAAWLVWTTLSSRGPLITITFESAEGLQAGQSQVKYKDVVMGTVQSVTVAPDLTHVTVIARMTPEAEPLLNERAKFWVVRPRLSAGAISGLETLLSGSYIAILPSAEKGRAQRSFTGLEDPPVLQTTVPGHTFLLKATRIGSISAGSPLFFRGLTVGEVLGWDVADMAESVTIHAFVRAPYDRYVHEETRFWNASGISLQFGGDGVRLRIESLRAVLLGGIAFETPSRPTSPRVTAQDAVFPLFADEAAAEGAGYSRRIQGVAYFPGAVDGLAKGAPVTLRGIRIGEVTGLSLEYDRASDSLRVPVHFEIEPERIADSAEAAGRGPLANLTRLVGQGLRAQLQTTNLLTGQKSIAFTFVADAPPAEVKIENGAFVVPTVPDQIAGIVEAAQGLIGKLEKVPFDRIGENINATLAGTSTLVNSEALRQTLISLQGTVGAAQTFMKGLDSAAAPALQRLPGIAAGLQESVTRLNRLMLGIDTGYGENSRIYRNIDRLLAQLNDTAQAVRVLSDILARHPEAILRGRPDVGVTK</sequence>
<dbReference type="InterPro" id="IPR051800">
    <property type="entry name" value="PqiA-PqiB_transport"/>
</dbReference>
<feature type="transmembrane region" description="Helical" evidence="7">
    <location>
        <begin position="21"/>
        <end position="39"/>
    </location>
</feature>
<reference evidence="9 10" key="1">
    <citation type="submission" date="2019-09" db="EMBL/GenBank/DDBJ databases">
        <title>Genome sequence of Rhodovastum atsumiense, a diverse member of the Acetobacteraceae family of non-sulfur purple photosynthetic bacteria.</title>
        <authorList>
            <person name="Meyer T."/>
            <person name="Kyndt J."/>
        </authorList>
    </citation>
    <scope>NUCLEOTIDE SEQUENCE [LARGE SCALE GENOMIC DNA]</scope>
    <source>
        <strain evidence="9 10">DSM 21279</strain>
    </source>
</reference>
<evidence type="ECO:0000256" key="7">
    <source>
        <dbReference type="SAM" id="Phobius"/>
    </source>
</evidence>
<evidence type="ECO:0000256" key="5">
    <source>
        <dbReference type="ARBA" id="ARBA00022989"/>
    </source>
</evidence>
<feature type="domain" description="Mce/MlaD" evidence="8">
    <location>
        <begin position="46"/>
        <end position="136"/>
    </location>
</feature>
<dbReference type="OrthoDB" id="9806984at2"/>
<keyword evidence="6 7" id="KW-0472">Membrane</keyword>
<protein>
    <submittedName>
        <fullName evidence="9">MCE family protein</fullName>
    </submittedName>
</protein>
<comment type="caution">
    <text evidence="9">The sequence shown here is derived from an EMBL/GenBank/DDBJ whole genome shotgun (WGS) entry which is preliminary data.</text>
</comment>
<keyword evidence="3" id="KW-0997">Cell inner membrane</keyword>
<evidence type="ECO:0000256" key="6">
    <source>
        <dbReference type="ARBA" id="ARBA00023136"/>
    </source>
</evidence>
<accession>A0A5M6IQ36</accession>
<dbReference type="Proteomes" id="UP000325255">
    <property type="component" value="Unassembled WGS sequence"/>
</dbReference>
<name>A0A5M6IQ36_9PROT</name>
<dbReference type="PANTHER" id="PTHR30462">
    <property type="entry name" value="INTERMEMBRANE TRANSPORT PROTEIN PQIB-RELATED"/>
    <property type="match status" value="1"/>
</dbReference>
<evidence type="ECO:0000256" key="2">
    <source>
        <dbReference type="ARBA" id="ARBA00022475"/>
    </source>
</evidence>
<comment type="subcellular location">
    <subcellularLocation>
        <location evidence="1">Cell inner membrane</location>
    </subcellularLocation>
</comment>
<keyword evidence="2" id="KW-1003">Cell membrane</keyword>
<keyword evidence="4 7" id="KW-0812">Transmembrane</keyword>
<keyword evidence="5 7" id="KW-1133">Transmembrane helix</keyword>
<dbReference type="PANTHER" id="PTHR30462:SF0">
    <property type="entry name" value="INTERMEMBRANE TRANSPORT PROTEIN YEBT"/>
    <property type="match status" value="1"/>
</dbReference>
<evidence type="ECO:0000256" key="4">
    <source>
        <dbReference type="ARBA" id="ARBA00022692"/>
    </source>
</evidence>
<evidence type="ECO:0000256" key="3">
    <source>
        <dbReference type="ARBA" id="ARBA00022519"/>
    </source>
</evidence>
<evidence type="ECO:0000313" key="9">
    <source>
        <dbReference type="EMBL" id="KAA5610029.1"/>
    </source>
</evidence>
<evidence type="ECO:0000259" key="8">
    <source>
        <dbReference type="Pfam" id="PF02470"/>
    </source>
</evidence>
<gene>
    <name evidence="9" type="ORF">F1189_21220</name>
</gene>
<dbReference type="AlphaFoldDB" id="A0A5M6IQ36"/>
<dbReference type="GO" id="GO:0005886">
    <property type="term" value="C:plasma membrane"/>
    <property type="evidence" value="ECO:0007669"/>
    <property type="project" value="UniProtKB-SubCell"/>
</dbReference>
<dbReference type="EMBL" id="VWPK01000039">
    <property type="protein sequence ID" value="KAA5610029.1"/>
    <property type="molecule type" value="Genomic_DNA"/>
</dbReference>
<evidence type="ECO:0000256" key="1">
    <source>
        <dbReference type="ARBA" id="ARBA00004533"/>
    </source>
</evidence>